<evidence type="ECO:0000313" key="3">
    <source>
        <dbReference type="Proteomes" id="UP001176941"/>
    </source>
</evidence>
<feature type="compositionally biased region" description="Gly residues" evidence="1">
    <location>
        <begin position="71"/>
        <end position="85"/>
    </location>
</feature>
<reference evidence="2" key="1">
    <citation type="submission" date="2023-04" db="EMBL/GenBank/DDBJ databases">
        <authorList>
            <consortium name="ELIXIR-Norway"/>
        </authorList>
    </citation>
    <scope>NUCLEOTIDE SEQUENCE [LARGE SCALE GENOMIC DNA]</scope>
</reference>
<sequence length="154" mass="15163">MTKAPSQLEIGTDSLVTDRQTPESRSSRSHIPDSPRPPPAPAPVVLGSSPLSPTRYAAAASSCARCAPALGGAGLSQGGGRGLGPNGKPREAVPGEDGGQRLCLRTAADAMAVEAGPELAARVAFPAAFGWLGSHLPGGRRRPGAPGAGGGVGG</sequence>
<protein>
    <submittedName>
        <fullName evidence="2">Uncharacterized protein</fullName>
    </submittedName>
</protein>
<gene>
    <name evidence="2" type="ORF">MRATA1EN1_LOCUS18869</name>
</gene>
<evidence type="ECO:0000256" key="1">
    <source>
        <dbReference type="SAM" id="MobiDB-lite"/>
    </source>
</evidence>
<feature type="region of interest" description="Disordered" evidence="1">
    <location>
        <begin position="70"/>
        <end position="99"/>
    </location>
</feature>
<feature type="region of interest" description="Disordered" evidence="1">
    <location>
        <begin position="1"/>
        <end position="51"/>
    </location>
</feature>
<dbReference type="Proteomes" id="UP001176941">
    <property type="component" value="Chromosome 3"/>
</dbReference>
<name>A0ABN8Z7L6_RANTA</name>
<dbReference type="EMBL" id="OX459939">
    <property type="protein sequence ID" value="CAI9169907.1"/>
    <property type="molecule type" value="Genomic_DNA"/>
</dbReference>
<accession>A0ABN8Z7L6</accession>
<feature type="compositionally biased region" description="Basic and acidic residues" evidence="1">
    <location>
        <begin position="20"/>
        <end position="33"/>
    </location>
</feature>
<proteinExistence type="predicted"/>
<keyword evidence="3" id="KW-1185">Reference proteome</keyword>
<feature type="region of interest" description="Disordered" evidence="1">
    <location>
        <begin position="135"/>
        <end position="154"/>
    </location>
</feature>
<organism evidence="2 3">
    <name type="scientific">Rangifer tarandus platyrhynchus</name>
    <name type="common">Svalbard reindeer</name>
    <dbReference type="NCBI Taxonomy" id="3082113"/>
    <lineage>
        <taxon>Eukaryota</taxon>
        <taxon>Metazoa</taxon>
        <taxon>Chordata</taxon>
        <taxon>Craniata</taxon>
        <taxon>Vertebrata</taxon>
        <taxon>Euteleostomi</taxon>
        <taxon>Mammalia</taxon>
        <taxon>Eutheria</taxon>
        <taxon>Laurasiatheria</taxon>
        <taxon>Artiodactyla</taxon>
        <taxon>Ruminantia</taxon>
        <taxon>Pecora</taxon>
        <taxon>Cervidae</taxon>
        <taxon>Odocoileinae</taxon>
        <taxon>Rangifer</taxon>
    </lineage>
</organism>
<evidence type="ECO:0000313" key="2">
    <source>
        <dbReference type="EMBL" id="CAI9169907.1"/>
    </source>
</evidence>